<dbReference type="RefSeq" id="WP_008377607.1">
    <property type="nucleotide sequence ID" value="NZ_BAOP01000008.1"/>
</dbReference>
<comment type="caution">
    <text evidence="2">The sequence shown here is derived from an EMBL/GenBank/DDBJ whole genome shotgun (WGS) entry which is preliminary data.</text>
</comment>
<keyword evidence="1" id="KW-1133">Transmembrane helix</keyword>
<accession>M3UUY8</accession>
<dbReference type="Proteomes" id="UP000035009">
    <property type="component" value="Unassembled WGS sequence"/>
</dbReference>
<dbReference type="eggNOG" id="ENOG5032TXC">
    <property type="taxonomic scope" value="Bacteria"/>
</dbReference>
<sequence length="150" mass="15404">MHPLVVHFVVVAVPVAALVAIAAAVWPAARTKMGPLPSIIAFLGLIATWVAMSAGEALEEQRYPDGVSGPVATHTEAGDVVIIGVGCLFGAALLMYLVTLPPVVERLPLSEPVLKIVDVVARVLSVAAAVAALYLVYKAGDSGARSVWGG</sequence>
<keyword evidence="1" id="KW-0812">Transmembrane</keyword>
<feature type="transmembrane region" description="Helical" evidence="1">
    <location>
        <begin position="78"/>
        <end position="98"/>
    </location>
</feature>
<gene>
    <name evidence="2" type="ORF">GM1_008_00540</name>
</gene>
<evidence type="ECO:0000313" key="3">
    <source>
        <dbReference type="Proteomes" id="UP000035009"/>
    </source>
</evidence>
<evidence type="ECO:0008006" key="4">
    <source>
        <dbReference type="Google" id="ProtNLM"/>
    </source>
</evidence>
<evidence type="ECO:0000313" key="2">
    <source>
        <dbReference type="EMBL" id="GAC79292.1"/>
    </source>
</evidence>
<keyword evidence="1" id="KW-0472">Membrane</keyword>
<keyword evidence="3" id="KW-1185">Reference proteome</keyword>
<organism evidence="2 3">
    <name type="scientific">Gordonia malaquae NBRC 108250</name>
    <dbReference type="NCBI Taxonomy" id="1223542"/>
    <lineage>
        <taxon>Bacteria</taxon>
        <taxon>Bacillati</taxon>
        <taxon>Actinomycetota</taxon>
        <taxon>Actinomycetes</taxon>
        <taxon>Mycobacteriales</taxon>
        <taxon>Gordoniaceae</taxon>
        <taxon>Gordonia</taxon>
    </lineage>
</organism>
<feature type="transmembrane region" description="Helical" evidence="1">
    <location>
        <begin position="38"/>
        <end position="58"/>
    </location>
</feature>
<feature type="transmembrane region" description="Helical" evidence="1">
    <location>
        <begin position="119"/>
        <end position="137"/>
    </location>
</feature>
<name>M3UUY8_GORML</name>
<reference evidence="2 3" key="1">
    <citation type="submission" date="2013-02" db="EMBL/GenBank/DDBJ databases">
        <title>Whole genome shotgun sequence of Gordonia malaquae NBRC 108250.</title>
        <authorList>
            <person name="Yoshida I."/>
            <person name="Hosoyama A."/>
            <person name="Tsuchikane K."/>
            <person name="Ando Y."/>
            <person name="Baba S."/>
            <person name="Ohji S."/>
            <person name="Hamada M."/>
            <person name="Tamura T."/>
            <person name="Yamazoe A."/>
            <person name="Yamazaki S."/>
            <person name="Fujita N."/>
        </authorList>
    </citation>
    <scope>NUCLEOTIDE SEQUENCE [LARGE SCALE GENOMIC DNA]</scope>
    <source>
        <strain evidence="2 3">NBRC 108250</strain>
    </source>
</reference>
<dbReference type="EMBL" id="BAOP01000008">
    <property type="protein sequence ID" value="GAC79292.1"/>
    <property type="molecule type" value="Genomic_DNA"/>
</dbReference>
<protein>
    <recommendedName>
        <fullName evidence="4">DUF2231 domain-containing protein</fullName>
    </recommendedName>
</protein>
<dbReference type="STRING" id="410332.SAMN04488550_4347"/>
<evidence type="ECO:0000256" key="1">
    <source>
        <dbReference type="SAM" id="Phobius"/>
    </source>
</evidence>
<dbReference type="AlphaFoldDB" id="M3UUY8"/>
<feature type="transmembrane region" description="Helical" evidence="1">
    <location>
        <begin position="6"/>
        <end position="26"/>
    </location>
</feature>
<proteinExistence type="predicted"/>